<organism evidence="2 3">
    <name type="scientific">Leifsonia xyli subsp. xyli (strain CTCB07)</name>
    <dbReference type="NCBI Taxonomy" id="281090"/>
    <lineage>
        <taxon>Bacteria</taxon>
        <taxon>Bacillati</taxon>
        <taxon>Actinomycetota</taxon>
        <taxon>Actinomycetes</taxon>
        <taxon>Micrococcales</taxon>
        <taxon>Microbacteriaceae</taxon>
        <taxon>Leifsonia</taxon>
    </lineage>
</organism>
<evidence type="ECO:0000256" key="1">
    <source>
        <dbReference type="SAM" id="MobiDB-lite"/>
    </source>
</evidence>
<dbReference type="Proteomes" id="UP000001306">
    <property type="component" value="Chromosome"/>
</dbReference>
<sequence>MAGIGVAAPMQVLSFPNPSAAATFMGVLDALSYGSLALVRVSAVASWVIAACSEKHVHAEDRETGTAPGDDLRERVGARRDPGPPKRDDRENEKNNQPARQDG</sequence>
<accession>Q6AEM9</accession>
<reference evidence="2 3" key="1">
    <citation type="journal article" date="2004" name="Mol. Plant Microbe Interact.">
        <title>The genome sequence of the Gram-positive sugarcane pathogen Leifsonia xyli subsp. xyli.</title>
        <authorList>
            <person name="Monteiro-Vitorello C.B."/>
            <person name="Camargo L.E.A."/>
            <person name="Van Sluys M.A."/>
            <person name="Kitajima J.P."/>
            <person name="Truffi D."/>
            <person name="do Amaral A.M."/>
            <person name="Harakava R."/>
            <person name="de Oliveira J.C.F."/>
            <person name="Wood D."/>
            <person name="de Oliveira M.C."/>
            <person name="Miyaki C.Y."/>
            <person name="Takita M.A."/>
            <person name="da Silva A.C.R."/>
            <person name="Furlan L.R."/>
            <person name="Carraro D.M."/>
            <person name="Camarotte G."/>
            <person name="Almeida N.F. Jr."/>
            <person name="Carrer H."/>
            <person name="Coutinho L.L."/>
            <person name="El-Dorry H.A."/>
            <person name="Ferro M.I.T."/>
            <person name="Gagliardi P.R."/>
            <person name="Giglioti E."/>
            <person name="Goldman M.H.S."/>
            <person name="Goldman G.H."/>
            <person name="Kimura E.T."/>
            <person name="Ferro E.S."/>
            <person name="Kuramae E.E."/>
            <person name="Lemos E.G.M."/>
            <person name="Lemos M.V.F."/>
            <person name="Mauro S.M.Z."/>
            <person name="Machado M.A."/>
            <person name="Marino C.L."/>
            <person name="Menck C.F."/>
            <person name="Nunes L.R."/>
            <person name="Oliveira R.C."/>
            <person name="Pereira G.G."/>
            <person name="Siqueira W."/>
            <person name="de Souza A.A."/>
            <person name="Tsai S.M."/>
            <person name="Zanca A.S."/>
            <person name="Simpson A.J.G."/>
            <person name="Brumbley S.M."/>
            <person name="Setubal J.C."/>
        </authorList>
    </citation>
    <scope>NUCLEOTIDE SEQUENCE [LARGE SCALE GENOMIC DNA]</scope>
    <source>
        <strain evidence="2 3">CTCB07</strain>
    </source>
</reference>
<protein>
    <submittedName>
        <fullName evidence="2">Uncharacterized protein</fullName>
    </submittedName>
</protein>
<proteinExistence type="predicted"/>
<dbReference type="AlphaFoldDB" id="Q6AEM9"/>
<dbReference type="KEGG" id="lxx:Lxx13360"/>
<evidence type="ECO:0000313" key="3">
    <source>
        <dbReference type="Proteomes" id="UP000001306"/>
    </source>
</evidence>
<feature type="compositionally biased region" description="Basic and acidic residues" evidence="1">
    <location>
        <begin position="55"/>
        <end position="94"/>
    </location>
</feature>
<feature type="region of interest" description="Disordered" evidence="1">
    <location>
        <begin position="55"/>
        <end position="103"/>
    </location>
</feature>
<dbReference type="EMBL" id="AE016822">
    <property type="protein sequence ID" value="AAT89167.1"/>
    <property type="molecule type" value="Genomic_DNA"/>
</dbReference>
<dbReference type="HOGENOM" id="CLU_2260264_0_0_11"/>
<keyword evidence="3" id="KW-1185">Reference proteome</keyword>
<gene>
    <name evidence="2" type="ordered locus">Lxx13360</name>
</gene>
<evidence type="ECO:0000313" key="2">
    <source>
        <dbReference type="EMBL" id="AAT89167.1"/>
    </source>
</evidence>
<name>Q6AEM9_LEIXX</name>